<protein>
    <submittedName>
        <fullName evidence="2">Uncharacterized protein</fullName>
    </submittedName>
</protein>
<proteinExistence type="predicted"/>
<feature type="compositionally biased region" description="Basic and acidic residues" evidence="1">
    <location>
        <begin position="125"/>
        <end position="140"/>
    </location>
</feature>
<sequence length="150" mass="15783">MGAVAPQVETVDHDRRSSAAGPAHRQHRDHDIGHPAVLGERPSVADQGHRQPVLPEQTGERIAAQRRPVGQPPGRPGVHLLGPQAALPDIAAEPLPALRADPQVAVGRAHADQAGVAGHQQIGPRGERHAEAAGRDRRQAPEPPARSPQA</sequence>
<dbReference type="EMBL" id="NRRL01000039">
    <property type="protein sequence ID" value="MBK1669136.1"/>
    <property type="molecule type" value="Genomic_DNA"/>
</dbReference>
<keyword evidence="3" id="KW-1185">Reference proteome</keyword>
<organism evidence="2 3">
    <name type="scientific">Rhodovibrio sodomensis</name>
    <dbReference type="NCBI Taxonomy" id="1088"/>
    <lineage>
        <taxon>Bacteria</taxon>
        <taxon>Pseudomonadati</taxon>
        <taxon>Pseudomonadota</taxon>
        <taxon>Alphaproteobacteria</taxon>
        <taxon>Rhodospirillales</taxon>
        <taxon>Rhodovibrionaceae</taxon>
        <taxon>Rhodovibrio</taxon>
    </lineage>
</organism>
<evidence type="ECO:0000256" key="1">
    <source>
        <dbReference type="SAM" id="MobiDB-lite"/>
    </source>
</evidence>
<feature type="compositionally biased region" description="Pro residues" evidence="1">
    <location>
        <begin position="141"/>
        <end position="150"/>
    </location>
</feature>
<evidence type="ECO:0000313" key="2">
    <source>
        <dbReference type="EMBL" id="MBK1669136.1"/>
    </source>
</evidence>
<reference evidence="2 3" key="1">
    <citation type="journal article" date="2020" name="Microorganisms">
        <title>Osmotic Adaptation and Compatible Solute Biosynthesis of Phototrophic Bacteria as Revealed from Genome Analyses.</title>
        <authorList>
            <person name="Imhoff J.F."/>
            <person name="Rahn T."/>
            <person name="Kunzel S."/>
            <person name="Keller A."/>
            <person name="Neulinger S.C."/>
        </authorList>
    </citation>
    <scope>NUCLEOTIDE SEQUENCE [LARGE SCALE GENOMIC DNA]</scope>
    <source>
        <strain evidence="2 3">DSM 9895</strain>
    </source>
</reference>
<name>A0ABS1DF82_9PROT</name>
<evidence type="ECO:0000313" key="3">
    <source>
        <dbReference type="Proteomes" id="UP001296873"/>
    </source>
</evidence>
<feature type="region of interest" description="Disordered" evidence="1">
    <location>
        <begin position="103"/>
        <end position="150"/>
    </location>
</feature>
<accession>A0ABS1DF82</accession>
<dbReference type="Proteomes" id="UP001296873">
    <property type="component" value="Unassembled WGS sequence"/>
</dbReference>
<gene>
    <name evidence="2" type="ORF">CKO28_13940</name>
</gene>
<comment type="caution">
    <text evidence="2">The sequence shown here is derived from an EMBL/GenBank/DDBJ whole genome shotgun (WGS) entry which is preliminary data.</text>
</comment>
<feature type="region of interest" description="Disordered" evidence="1">
    <location>
        <begin position="1"/>
        <end position="85"/>
    </location>
</feature>